<evidence type="ECO:0000313" key="3">
    <source>
        <dbReference type="Proteomes" id="UP000522081"/>
    </source>
</evidence>
<feature type="chain" id="PRO_5030951335" evidence="1">
    <location>
        <begin position="24"/>
        <end position="103"/>
    </location>
</feature>
<accession>A0A7Y9XX91</accession>
<dbReference type="AlphaFoldDB" id="A0A7Y9XX91"/>
<feature type="signal peptide" evidence="1">
    <location>
        <begin position="1"/>
        <end position="23"/>
    </location>
</feature>
<evidence type="ECO:0000256" key="1">
    <source>
        <dbReference type="SAM" id="SignalP"/>
    </source>
</evidence>
<reference evidence="2 3" key="1">
    <citation type="submission" date="2020-07" db="EMBL/GenBank/DDBJ databases">
        <title>Genomic Encyclopedia of Type Strains, Phase IV (KMG-IV): sequencing the most valuable type-strain genomes for metagenomic binning, comparative biology and taxonomic classification.</title>
        <authorList>
            <person name="Goeker M."/>
        </authorList>
    </citation>
    <scope>NUCLEOTIDE SEQUENCE [LARGE SCALE GENOMIC DNA]</scope>
    <source>
        <strain evidence="2 3">DSM 29043</strain>
    </source>
</reference>
<dbReference type="Proteomes" id="UP000522081">
    <property type="component" value="Unassembled WGS sequence"/>
</dbReference>
<keyword evidence="1" id="KW-0732">Signal</keyword>
<dbReference type="RefSeq" id="WP_179406734.1">
    <property type="nucleotide sequence ID" value="NZ_BMGF01000006.1"/>
</dbReference>
<dbReference type="NCBIfam" id="TIGR04433">
    <property type="entry name" value="UrcA_uranyl"/>
    <property type="match status" value="1"/>
</dbReference>
<organism evidence="2 3">
    <name type="scientific">Novosphingobium marinum</name>
    <dbReference type="NCBI Taxonomy" id="1514948"/>
    <lineage>
        <taxon>Bacteria</taxon>
        <taxon>Pseudomonadati</taxon>
        <taxon>Pseudomonadota</taxon>
        <taxon>Alphaproteobacteria</taxon>
        <taxon>Sphingomonadales</taxon>
        <taxon>Sphingomonadaceae</taxon>
        <taxon>Novosphingobium</taxon>
    </lineage>
</organism>
<name>A0A7Y9XX91_9SPHN</name>
<evidence type="ECO:0000313" key="2">
    <source>
        <dbReference type="EMBL" id="NYH94783.1"/>
    </source>
</evidence>
<dbReference type="EMBL" id="JACBZF010000002">
    <property type="protein sequence ID" value="NYH94783.1"/>
    <property type="molecule type" value="Genomic_DNA"/>
</dbReference>
<comment type="caution">
    <text evidence="2">The sequence shown here is derived from an EMBL/GenBank/DDBJ whole genome shotgun (WGS) entry which is preliminary data.</text>
</comment>
<dbReference type="InterPro" id="IPR030972">
    <property type="entry name" value="UrcA_uranyl"/>
</dbReference>
<protein>
    <submittedName>
        <fullName evidence="2">UrcA family protein</fullName>
    </submittedName>
</protein>
<proteinExistence type="predicted"/>
<sequence>MKKLLYPGFAAACLALAGSPAMAGEVTLRIDHSDLDLTRKADVETLRARAKRAIRQACANESSLSHYTVRDERACEREALAQAERQIDRNHGLALAMADMSSS</sequence>
<gene>
    <name evidence="2" type="ORF">FHS75_001102</name>
</gene>
<keyword evidence="3" id="KW-1185">Reference proteome</keyword>